<evidence type="ECO:0000313" key="3">
    <source>
        <dbReference type="Proteomes" id="UP000318138"/>
    </source>
</evidence>
<feature type="transmembrane region" description="Helical" evidence="1">
    <location>
        <begin position="7"/>
        <end position="31"/>
    </location>
</feature>
<dbReference type="GeneID" id="39574257"/>
<reference evidence="2 3" key="1">
    <citation type="submission" date="2019-07" db="EMBL/GenBank/DDBJ databases">
        <title>Bacillus alkalisoli sp. nov. isolated from saline soil.</title>
        <authorList>
            <person name="Sun J.-Q."/>
            <person name="Xu L."/>
        </authorList>
    </citation>
    <scope>NUCLEOTIDE SEQUENCE [LARGE SCALE GENOMIC DNA]</scope>
    <source>
        <strain evidence="2 3">M4U3P1</strain>
        <plasmid evidence="2 3">unnamed1</plasmid>
    </source>
</reference>
<proteinExistence type="predicted"/>
<keyword evidence="1" id="KW-0812">Transmembrane</keyword>
<accession>A0A856M7N7</accession>
<gene>
    <name evidence="2" type="ORF">FLK61_00195</name>
</gene>
<geneLocation type="plasmid" evidence="2 3">
    <name>unnamed1</name>
</geneLocation>
<organism evidence="2 3">
    <name type="scientific">Paenalkalicoccus suaedae</name>
    <dbReference type="NCBI Taxonomy" id="2592382"/>
    <lineage>
        <taxon>Bacteria</taxon>
        <taxon>Bacillati</taxon>
        <taxon>Bacillota</taxon>
        <taxon>Bacilli</taxon>
        <taxon>Bacillales</taxon>
        <taxon>Bacillaceae</taxon>
        <taxon>Paenalkalicoccus</taxon>
    </lineage>
</organism>
<keyword evidence="1" id="KW-0472">Membrane</keyword>
<sequence>MERKEKNFLGFTVSIVVGAIVASLCIIQAIFPNEFKAFFIQHSIFFNIMGGFLVFIVAVILGFVTFINGRY</sequence>
<keyword evidence="1" id="KW-1133">Transmembrane helix</keyword>
<dbReference type="KEGG" id="psua:FLK61_00195"/>
<name>A0A856M7N7_9BACI</name>
<dbReference type="RefSeq" id="WP_013603233.1">
    <property type="nucleotide sequence ID" value="NZ_CP041370.1"/>
</dbReference>
<protein>
    <submittedName>
        <fullName evidence="2">Uncharacterized protein</fullName>
    </submittedName>
</protein>
<feature type="transmembrane region" description="Helical" evidence="1">
    <location>
        <begin position="43"/>
        <end position="67"/>
    </location>
</feature>
<evidence type="ECO:0000256" key="1">
    <source>
        <dbReference type="SAM" id="Phobius"/>
    </source>
</evidence>
<dbReference type="Proteomes" id="UP000318138">
    <property type="component" value="Plasmid unnamed1"/>
</dbReference>
<dbReference type="EMBL" id="CP041370">
    <property type="protein sequence ID" value="QDK92270.1"/>
    <property type="molecule type" value="Genomic_DNA"/>
</dbReference>
<evidence type="ECO:0000313" key="2">
    <source>
        <dbReference type="EMBL" id="QDK92270.1"/>
    </source>
</evidence>
<keyword evidence="3" id="KW-1185">Reference proteome</keyword>
<keyword evidence="2" id="KW-0614">Plasmid</keyword>
<dbReference type="AlphaFoldDB" id="A0A856M7N7"/>